<evidence type="ECO:0000313" key="2">
    <source>
        <dbReference type="Proteomes" id="UP000886595"/>
    </source>
</evidence>
<name>A0A8X7S959_BRACI</name>
<accession>A0A8X7S959</accession>
<dbReference type="OrthoDB" id="10386182at2759"/>
<gene>
    <name evidence="1" type="ORF">Bca52824_029651</name>
</gene>
<reference evidence="1 2" key="1">
    <citation type="submission" date="2020-02" db="EMBL/GenBank/DDBJ databases">
        <authorList>
            <person name="Ma Q."/>
            <person name="Huang Y."/>
            <person name="Song X."/>
            <person name="Pei D."/>
        </authorList>
    </citation>
    <scope>NUCLEOTIDE SEQUENCE [LARGE SCALE GENOMIC DNA]</scope>
    <source>
        <strain evidence="1">Sxm20200214</strain>
        <tissue evidence="1">Leaf</tissue>
    </source>
</reference>
<organism evidence="1 2">
    <name type="scientific">Brassica carinata</name>
    <name type="common">Ethiopian mustard</name>
    <name type="synonym">Abyssinian cabbage</name>
    <dbReference type="NCBI Taxonomy" id="52824"/>
    <lineage>
        <taxon>Eukaryota</taxon>
        <taxon>Viridiplantae</taxon>
        <taxon>Streptophyta</taxon>
        <taxon>Embryophyta</taxon>
        <taxon>Tracheophyta</taxon>
        <taxon>Spermatophyta</taxon>
        <taxon>Magnoliopsida</taxon>
        <taxon>eudicotyledons</taxon>
        <taxon>Gunneridae</taxon>
        <taxon>Pentapetalae</taxon>
        <taxon>rosids</taxon>
        <taxon>malvids</taxon>
        <taxon>Brassicales</taxon>
        <taxon>Brassicaceae</taxon>
        <taxon>Brassiceae</taxon>
        <taxon>Brassica</taxon>
    </lineage>
</organism>
<dbReference type="AlphaFoldDB" id="A0A8X7S959"/>
<dbReference type="Proteomes" id="UP000886595">
    <property type="component" value="Unassembled WGS sequence"/>
</dbReference>
<protein>
    <submittedName>
        <fullName evidence="1">Uncharacterized protein</fullName>
    </submittedName>
</protein>
<dbReference type="EMBL" id="JAAMPC010000007">
    <property type="protein sequence ID" value="KAG2301000.1"/>
    <property type="molecule type" value="Genomic_DNA"/>
</dbReference>
<keyword evidence="2" id="KW-1185">Reference proteome</keyword>
<proteinExistence type="predicted"/>
<comment type="caution">
    <text evidence="1">The sequence shown here is derived from an EMBL/GenBank/DDBJ whole genome shotgun (WGS) entry which is preliminary data.</text>
</comment>
<sequence length="62" mass="6504">MANAGAVSGSCWPELINTVFFYANATLLDSSCAQLTRAALCPGSSSVFDWLSMSPQVSCLGR</sequence>
<evidence type="ECO:0000313" key="1">
    <source>
        <dbReference type="EMBL" id="KAG2301000.1"/>
    </source>
</evidence>